<proteinExistence type="predicted"/>
<accession>A0ACB0XYK8</accession>
<name>A0ACB0XYK8_MELEN</name>
<evidence type="ECO:0000313" key="2">
    <source>
        <dbReference type="Proteomes" id="UP001497535"/>
    </source>
</evidence>
<comment type="caution">
    <text evidence="1">The sequence shown here is derived from an EMBL/GenBank/DDBJ whole genome shotgun (WGS) entry which is preliminary data.</text>
</comment>
<evidence type="ECO:0000313" key="1">
    <source>
        <dbReference type="EMBL" id="CAK5023316.1"/>
    </source>
</evidence>
<organism evidence="1 2">
    <name type="scientific">Meloidogyne enterolobii</name>
    <name type="common">Root-knot nematode worm</name>
    <name type="synonym">Meloidogyne mayaguensis</name>
    <dbReference type="NCBI Taxonomy" id="390850"/>
    <lineage>
        <taxon>Eukaryota</taxon>
        <taxon>Metazoa</taxon>
        <taxon>Ecdysozoa</taxon>
        <taxon>Nematoda</taxon>
        <taxon>Chromadorea</taxon>
        <taxon>Rhabditida</taxon>
        <taxon>Tylenchina</taxon>
        <taxon>Tylenchomorpha</taxon>
        <taxon>Tylenchoidea</taxon>
        <taxon>Meloidogynidae</taxon>
        <taxon>Meloidogyninae</taxon>
        <taxon>Meloidogyne</taxon>
    </lineage>
</organism>
<sequence length="168" mass="18636">MEGIDLPLISDDEELDYDLLDASDIPSGFKVQAATSVSSVNADAKIVDKATETPTEASIHQPARKRRTNETFDSDASDGEMACNVGEEDNEGCEDDNGESGADKFCGRLAGRVKRLGDKRQRLVSPTLEDEEEVQDEEIREQFLGGFEQILDGKKDEHRRNVSFFLCF</sequence>
<keyword evidence="2" id="KW-1185">Reference proteome</keyword>
<gene>
    <name evidence="1" type="ORF">MENTE1834_LOCUS5161</name>
</gene>
<reference evidence="1" key="1">
    <citation type="submission" date="2023-11" db="EMBL/GenBank/DDBJ databases">
        <authorList>
            <person name="Poullet M."/>
        </authorList>
    </citation>
    <scope>NUCLEOTIDE SEQUENCE</scope>
    <source>
        <strain evidence="1">E1834</strain>
    </source>
</reference>
<dbReference type="Proteomes" id="UP001497535">
    <property type="component" value="Unassembled WGS sequence"/>
</dbReference>
<dbReference type="EMBL" id="CAVMJV010000004">
    <property type="protein sequence ID" value="CAK5023316.1"/>
    <property type="molecule type" value="Genomic_DNA"/>
</dbReference>
<protein>
    <submittedName>
        <fullName evidence="1">Uncharacterized protein</fullName>
    </submittedName>
</protein>